<feature type="region of interest" description="Disordered" evidence="1">
    <location>
        <begin position="123"/>
        <end position="150"/>
    </location>
</feature>
<proteinExistence type="predicted"/>
<dbReference type="Proteomes" id="UP001385951">
    <property type="component" value="Unassembled WGS sequence"/>
</dbReference>
<dbReference type="AlphaFoldDB" id="A0AAW0G518"/>
<evidence type="ECO:0000313" key="4">
    <source>
        <dbReference type="Proteomes" id="UP001385951"/>
    </source>
</evidence>
<name>A0AAW0G518_9APHY</name>
<feature type="chain" id="PRO_5043463242" description="ER membrane protein complex subunit 10" evidence="2">
    <location>
        <begin position="19"/>
        <end position="183"/>
    </location>
</feature>
<protein>
    <recommendedName>
        <fullName evidence="5">ER membrane protein complex subunit 10</fullName>
    </recommendedName>
</protein>
<keyword evidence="2" id="KW-0732">Signal</keyword>
<evidence type="ECO:0000313" key="3">
    <source>
        <dbReference type="EMBL" id="KAK7684796.1"/>
    </source>
</evidence>
<accession>A0AAW0G518</accession>
<evidence type="ECO:0000256" key="1">
    <source>
        <dbReference type="SAM" id="MobiDB-lite"/>
    </source>
</evidence>
<evidence type="ECO:0000256" key="2">
    <source>
        <dbReference type="SAM" id="SignalP"/>
    </source>
</evidence>
<feature type="compositionally biased region" description="Basic and acidic residues" evidence="1">
    <location>
        <begin position="134"/>
        <end position="144"/>
    </location>
</feature>
<gene>
    <name evidence="3" type="ORF">QCA50_012039</name>
</gene>
<evidence type="ECO:0008006" key="5">
    <source>
        <dbReference type="Google" id="ProtNLM"/>
    </source>
</evidence>
<dbReference type="Pfam" id="PF21203">
    <property type="entry name" value="ECM10"/>
    <property type="match status" value="1"/>
</dbReference>
<organism evidence="3 4">
    <name type="scientific">Cerrena zonata</name>
    <dbReference type="NCBI Taxonomy" id="2478898"/>
    <lineage>
        <taxon>Eukaryota</taxon>
        <taxon>Fungi</taxon>
        <taxon>Dikarya</taxon>
        <taxon>Basidiomycota</taxon>
        <taxon>Agaricomycotina</taxon>
        <taxon>Agaricomycetes</taxon>
        <taxon>Polyporales</taxon>
        <taxon>Cerrenaceae</taxon>
        <taxon>Cerrena</taxon>
    </lineage>
</organism>
<reference evidence="3 4" key="1">
    <citation type="submission" date="2022-09" db="EMBL/GenBank/DDBJ databases">
        <authorList>
            <person name="Palmer J.M."/>
        </authorList>
    </citation>
    <scope>NUCLEOTIDE SEQUENCE [LARGE SCALE GENOMIC DNA]</scope>
    <source>
        <strain evidence="3 4">DSM 7382</strain>
    </source>
</reference>
<sequence length="183" mass="20624">MIVIRALLVLIFAGLIAGDDTVTVDIYAQTAESKHDLISFVYDKSSQSSVVLKENDNLARQEYCIGTSYKSLGCFNYMSLDTVRDKLVQLQLNQEGDIERLSLISGANDRIVLKPYESHPVPNLKPIGAKGQKPKKEPTKKVDENGQEIEEDDRSWIQKNWMYVVPPLLILFMSLPADEPQPK</sequence>
<keyword evidence="4" id="KW-1185">Reference proteome</keyword>
<dbReference type="EMBL" id="JASBNA010000023">
    <property type="protein sequence ID" value="KAK7684796.1"/>
    <property type="molecule type" value="Genomic_DNA"/>
</dbReference>
<comment type="caution">
    <text evidence="3">The sequence shown here is derived from an EMBL/GenBank/DDBJ whole genome shotgun (WGS) entry which is preliminary data.</text>
</comment>
<feature type="signal peptide" evidence="2">
    <location>
        <begin position="1"/>
        <end position="18"/>
    </location>
</feature>